<dbReference type="Gene3D" id="3.30.300.130">
    <property type="entry name" value="Fe-S cluster assembly (FSCA)"/>
    <property type="match status" value="1"/>
</dbReference>
<accession>A0A4V5P231</accession>
<gene>
    <name evidence="2" type="ORF">FA047_12635</name>
</gene>
<evidence type="ECO:0000313" key="3">
    <source>
        <dbReference type="Proteomes" id="UP000307244"/>
    </source>
</evidence>
<organism evidence="2 3">
    <name type="scientific">Pedobacter frigoris</name>
    <dbReference type="NCBI Taxonomy" id="2571272"/>
    <lineage>
        <taxon>Bacteria</taxon>
        <taxon>Pseudomonadati</taxon>
        <taxon>Bacteroidota</taxon>
        <taxon>Sphingobacteriia</taxon>
        <taxon>Sphingobacteriales</taxon>
        <taxon>Sphingobacteriaceae</taxon>
        <taxon>Pedobacter</taxon>
    </lineage>
</organism>
<dbReference type="PANTHER" id="PTHR42831">
    <property type="entry name" value="FE-S PROTEIN MATURATION AUXILIARY FACTOR YITW"/>
    <property type="match status" value="1"/>
</dbReference>
<dbReference type="Pfam" id="PF01883">
    <property type="entry name" value="FeS_assembly_P"/>
    <property type="match status" value="1"/>
</dbReference>
<proteinExistence type="predicted"/>
<evidence type="ECO:0000259" key="1">
    <source>
        <dbReference type="Pfam" id="PF01883"/>
    </source>
</evidence>
<dbReference type="InterPro" id="IPR034904">
    <property type="entry name" value="FSCA_dom_sf"/>
</dbReference>
<sequence length="104" mass="11706">MDKEVLRQRVIDTLQTIYDPEIPVSIYELGLIYEVNIFPPLNNVEIIMTLTAPNCPAAQSLPSEVESKLKALGGVNEVSVEIVWEPSWNRDMMSEAARLELGMM</sequence>
<keyword evidence="3" id="KW-1185">Reference proteome</keyword>
<dbReference type="AlphaFoldDB" id="A0A4V5P231"/>
<name>A0A4V5P231_9SPHI</name>
<evidence type="ECO:0000313" key="2">
    <source>
        <dbReference type="EMBL" id="TKC06393.1"/>
    </source>
</evidence>
<dbReference type="Proteomes" id="UP000307244">
    <property type="component" value="Unassembled WGS sequence"/>
</dbReference>
<dbReference type="EMBL" id="SWBQ01000003">
    <property type="protein sequence ID" value="TKC06393.1"/>
    <property type="molecule type" value="Genomic_DNA"/>
</dbReference>
<dbReference type="PANTHER" id="PTHR42831:SF1">
    <property type="entry name" value="FE-S PROTEIN MATURATION AUXILIARY FACTOR YITW"/>
    <property type="match status" value="1"/>
</dbReference>
<dbReference type="SUPFAM" id="SSF117916">
    <property type="entry name" value="Fe-S cluster assembly (FSCA) domain-like"/>
    <property type="match status" value="1"/>
</dbReference>
<dbReference type="OrthoDB" id="9805360at2"/>
<comment type="caution">
    <text evidence="2">The sequence shown here is derived from an EMBL/GenBank/DDBJ whole genome shotgun (WGS) entry which is preliminary data.</text>
</comment>
<protein>
    <submittedName>
        <fullName evidence="2">DUF59 domain-containing protein</fullName>
    </submittedName>
</protein>
<feature type="domain" description="MIP18 family-like" evidence="1">
    <location>
        <begin position="7"/>
        <end position="80"/>
    </location>
</feature>
<reference evidence="2 3" key="1">
    <citation type="submission" date="2019-04" db="EMBL/GenBank/DDBJ databases">
        <title>Pedobacter sp. RP-3-15 sp. nov., isolated from Arctic soil.</title>
        <authorList>
            <person name="Dahal R.H."/>
            <person name="Kim D.-U."/>
        </authorList>
    </citation>
    <scope>NUCLEOTIDE SEQUENCE [LARGE SCALE GENOMIC DNA]</scope>
    <source>
        <strain evidence="2 3">RP-3-15</strain>
    </source>
</reference>
<dbReference type="InterPro" id="IPR052339">
    <property type="entry name" value="Fe-S_Maturation_MIP18"/>
</dbReference>
<dbReference type="InterPro" id="IPR002744">
    <property type="entry name" value="MIP18-like"/>
</dbReference>